<dbReference type="EMBL" id="SAWY01000019">
    <property type="protein sequence ID" value="TPH15555.1"/>
    <property type="molecule type" value="Genomic_DNA"/>
</dbReference>
<organism evidence="1 2">
    <name type="scientific">Litorilituus lipolyticus</name>
    <dbReference type="NCBI Taxonomy" id="2491017"/>
    <lineage>
        <taxon>Bacteria</taxon>
        <taxon>Pseudomonadati</taxon>
        <taxon>Pseudomonadota</taxon>
        <taxon>Gammaproteobacteria</taxon>
        <taxon>Alteromonadales</taxon>
        <taxon>Colwelliaceae</taxon>
        <taxon>Litorilituus</taxon>
    </lineage>
</organism>
<name>A0A502KZF7_9GAMM</name>
<comment type="caution">
    <text evidence="1">The sequence shown here is derived from an EMBL/GenBank/DDBJ whole genome shotgun (WGS) entry which is preliminary data.</text>
</comment>
<evidence type="ECO:0000313" key="2">
    <source>
        <dbReference type="Proteomes" id="UP000315303"/>
    </source>
</evidence>
<proteinExistence type="predicted"/>
<dbReference type="InterPro" id="IPR029058">
    <property type="entry name" value="AB_hydrolase_fold"/>
</dbReference>
<accession>A0A502KZF7</accession>
<keyword evidence="2" id="KW-1185">Reference proteome</keyword>
<dbReference type="AlphaFoldDB" id="A0A502KZF7"/>
<dbReference type="Proteomes" id="UP000315303">
    <property type="component" value="Unassembled WGS sequence"/>
</dbReference>
<evidence type="ECO:0008006" key="3">
    <source>
        <dbReference type="Google" id="ProtNLM"/>
    </source>
</evidence>
<dbReference type="SUPFAM" id="SSF53474">
    <property type="entry name" value="alpha/beta-Hydrolases"/>
    <property type="match status" value="1"/>
</dbReference>
<evidence type="ECO:0000313" key="1">
    <source>
        <dbReference type="EMBL" id="TPH15555.1"/>
    </source>
</evidence>
<dbReference type="RefSeq" id="WP_140602954.1">
    <property type="nucleotide sequence ID" value="NZ_SAWY01000019.1"/>
</dbReference>
<reference evidence="1 2" key="1">
    <citation type="submission" date="2019-01" db="EMBL/GenBank/DDBJ databases">
        <title>Litorilituus lipolytica sp. nov., isolated from intertidal sand of the Yellow Sea in China.</title>
        <authorList>
            <person name="Liu A."/>
        </authorList>
    </citation>
    <scope>NUCLEOTIDE SEQUENCE [LARGE SCALE GENOMIC DNA]</scope>
    <source>
        <strain evidence="1 2">RZ04</strain>
    </source>
</reference>
<dbReference type="Gene3D" id="3.40.50.1820">
    <property type="entry name" value="alpha/beta hydrolase"/>
    <property type="match status" value="1"/>
</dbReference>
<sequence>MITLAAEFYQGEQGKLFRLIRTPEEIHGHILFVAPLFEEANLTRHMITKVANQAYNLGYHSVVYDHFGTGDSEGDLRQSDLRIWQQDIINQLRALKQHTSLPVTLSVSLSAGLLLCADIINEVDYVQCWQVELNGARFVRQLKRIALAADMDNDTAVAKSVVNPQGDKQKVDSQEVTVIAGYEIPNTLLQQLVKQNITIDHLEGQQTLYQSVCHWFEWLSAEQDISSARAKQLSQCQQVFSTKIKFYTINEGKFWQATELINSPQLLAETKQIFHGQLESTYLNGQGMNQEHIPSIQQAENSIVKPIVKSISQENSGTHDA</sequence>
<dbReference type="OrthoDB" id="249225at2"/>
<gene>
    <name evidence="1" type="ORF">EPA86_08215</name>
</gene>
<protein>
    <recommendedName>
        <fullName evidence="3">Serine aminopeptidase S33 domain-containing protein</fullName>
    </recommendedName>
</protein>